<dbReference type="AlphaFoldDB" id="A0A2B4RRL9"/>
<dbReference type="EMBL" id="LSMT01000292">
    <property type="protein sequence ID" value="PFX21084.1"/>
    <property type="molecule type" value="Genomic_DNA"/>
</dbReference>
<dbReference type="OrthoDB" id="5983480at2759"/>
<accession>A0A2B4RRL9</accession>
<sequence length="350" mass="41220">MSKEVNAAEAKDWVNLFCYLGNKRTGYGKKNVTCYMHSMVFHVPEAMKTHRNVKKFTGQGVEKNNDDARRVLRRKSNNWDSPADIIRTEGRQWALRKRERLPRAYNKKKIKKDFEVEVEELENEFQVSKEENKKREEQITKLTLSYDKVSKKIERMTKDREESKVENKTLKREISDLRDENSSLKKKVDDLQENIQRLEYSGRIGRLPLTMGSPTQVEKAAIILGEMCTRVLAMMYQKVHPDEYEEDCSYTLKNIEEDIEEIEHKGARQEAKYKWEELKKKLNWNKSLHPRILKAIRKERNIVAHPSSLTKGLLLRSVEDMKEAGKLGGWKSFSRVNEIINIWDLLGQME</sequence>
<evidence type="ECO:0000313" key="3">
    <source>
        <dbReference type="Proteomes" id="UP000225706"/>
    </source>
</evidence>
<feature type="coiled-coil region" evidence="1">
    <location>
        <begin position="104"/>
        <end position="201"/>
    </location>
</feature>
<keyword evidence="1" id="KW-0175">Coiled coil</keyword>
<dbReference type="Proteomes" id="UP000225706">
    <property type="component" value="Unassembled WGS sequence"/>
</dbReference>
<keyword evidence="3" id="KW-1185">Reference proteome</keyword>
<gene>
    <name evidence="2" type="ORF">AWC38_SpisGene14450</name>
</gene>
<reference evidence="3" key="1">
    <citation type="journal article" date="2017" name="bioRxiv">
        <title>Comparative analysis of the genomes of Stylophora pistillata and Acropora digitifera provides evidence for extensive differences between species of corals.</title>
        <authorList>
            <person name="Voolstra C.R."/>
            <person name="Li Y."/>
            <person name="Liew Y.J."/>
            <person name="Baumgarten S."/>
            <person name="Zoccola D."/>
            <person name="Flot J.-F."/>
            <person name="Tambutte S."/>
            <person name="Allemand D."/>
            <person name="Aranda M."/>
        </authorList>
    </citation>
    <scope>NUCLEOTIDE SEQUENCE [LARGE SCALE GENOMIC DNA]</scope>
</reference>
<evidence type="ECO:0000313" key="2">
    <source>
        <dbReference type="EMBL" id="PFX21084.1"/>
    </source>
</evidence>
<dbReference type="Gene3D" id="1.20.5.1160">
    <property type="entry name" value="Vasodilator-stimulated phosphoprotein"/>
    <property type="match status" value="1"/>
</dbReference>
<proteinExistence type="predicted"/>
<protein>
    <submittedName>
        <fullName evidence="2">Uncharacterized protein</fullName>
    </submittedName>
</protein>
<evidence type="ECO:0000256" key="1">
    <source>
        <dbReference type="SAM" id="Coils"/>
    </source>
</evidence>
<comment type="caution">
    <text evidence="2">The sequence shown here is derived from an EMBL/GenBank/DDBJ whole genome shotgun (WGS) entry which is preliminary data.</text>
</comment>
<organism evidence="2 3">
    <name type="scientific">Stylophora pistillata</name>
    <name type="common">Smooth cauliflower coral</name>
    <dbReference type="NCBI Taxonomy" id="50429"/>
    <lineage>
        <taxon>Eukaryota</taxon>
        <taxon>Metazoa</taxon>
        <taxon>Cnidaria</taxon>
        <taxon>Anthozoa</taxon>
        <taxon>Hexacorallia</taxon>
        <taxon>Scleractinia</taxon>
        <taxon>Astrocoeniina</taxon>
        <taxon>Pocilloporidae</taxon>
        <taxon>Stylophora</taxon>
    </lineage>
</organism>
<name>A0A2B4RRL9_STYPI</name>